<dbReference type="EMBL" id="FNCN01000021">
    <property type="protein sequence ID" value="SDH74375.1"/>
    <property type="molecule type" value="Genomic_DNA"/>
</dbReference>
<keyword evidence="1" id="KW-0812">Transmembrane</keyword>
<keyword evidence="3" id="KW-1185">Reference proteome</keyword>
<evidence type="ECO:0000256" key="1">
    <source>
        <dbReference type="SAM" id="Phobius"/>
    </source>
</evidence>
<proteinExistence type="predicted"/>
<sequence length="152" mass="16020">MDGRDTPSRIHITDRALRGYLMRVIHAAVAGIIALAGVGAATTATFASTTDATATSGTSKAKKITGELEYLAPGKIIVNPGHGKTGRILWLANDTKVIDRLGDICAARGRALSYTCTPAQLEKTLKKNKYAIYATVTHKNGVAVKVVGLVED</sequence>
<reference evidence="2 3" key="1">
    <citation type="submission" date="2016-10" db="EMBL/GenBank/DDBJ databases">
        <authorList>
            <person name="de Groot N.N."/>
        </authorList>
    </citation>
    <scope>NUCLEOTIDE SEQUENCE [LARGE SCALE GENOMIC DNA]</scope>
    <source>
        <strain evidence="2 3">CPCC 201354</strain>
    </source>
</reference>
<keyword evidence="1" id="KW-1133">Transmembrane helix</keyword>
<dbReference type="Proteomes" id="UP000198923">
    <property type="component" value="Unassembled WGS sequence"/>
</dbReference>
<organism evidence="2 3">
    <name type="scientific">Sinosporangium album</name>
    <dbReference type="NCBI Taxonomy" id="504805"/>
    <lineage>
        <taxon>Bacteria</taxon>
        <taxon>Bacillati</taxon>
        <taxon>Actinomycetota</taxon>
        <taxon>Actinomycetes</taxon>
        <taxon>Streptosporangiales</taxon>
        <taxon>Streptosporangiaceae</taxon>
        <taxon>Sinosporangium</taxon>
    </lineage>
</organism>
<evidence type="ECO:0000313" key="2">
    <source>
        <dbReference type="EMBL" id="SDH74375.1"/>
    </source>
</evidence>
<dbReference type="AlphaFoldDB" id="A0A1G8EWZ0"/>
<protein>
    <submittedName>
        <fullName evidence="2">Uncharacterized protein</fullName>
    </submittedName>
</protein>
<name>A0A1G8EWZ0_9ACTN</name>
<feature type="transmembrane region" description="Helical" evidence="1">
    <location>
        <begin position="20"/>
        <end position="41"/>
    </location>
</feature>
<dbReference type="STRING" id="504805.SAMN05421505_12190"/>
<evidence type="ECO:0000313" key="3">
    <source>
        <dbReference type="Proteomes" id="UP000198923"/>
    </source>
</evidence>
<gene>
    <name evidence="2" type="ORF">SAMN05421505_12190</name>
</gene>
<keyword evidence="1" id="KW-0472">Membrane</keyword>
<accession>A0A1G8EWZ0</accession>